<evidence type="ECO:0000313" key="5">
    <source>
        <dbReference type="Ensembl" id="ENSEBUP00000025738.1"/>
    </source>
</evidence>
<keyword evidence="2" id="KW-0009">Actin-binding</keyword>
<dbReference type="SMART" id="SM00246">
    <property type="entry name" value="WH2"/>
    <property type="match status" value="1"/>
</dbReference>
<dbReference type="Ensembl" id="ENSEBUT00000026314.1">
    <property type="protein sequence ID" value="ENSEBUP00000025738.1"/>
    <property type="gene ID" value="ENSEBUG00000015857.1"/>
</dbReference>
<dbReference type="Pfam" id="PF02205">
    <property type="entry name" value="WH2"/>
    <property type="match status" value="1"/>
</dbReference>
<dbReference type="InterPro" id="IPR028288">
    <property type="entry name" value="SCAR/WAVE_fam"/>
</dbReference>
<dbReference type="GO" id="GO:0071933">
    <property type="term" value="F:Arp2/3 complex binding"/>
    <property type="evidence" value="ECO:0007669"/>
    <property type="project" value="TreeGrafter"/>
</dbReference>
<feature type="compositionally biased region" description="Pro residues" evidence="3">
    <location>
        <begin position="248"/>
        <end position="294"/>
    </location>
</feature>
<keyword evidence="2" id="KW-0206">Cytoskeleton</keyword>
<comment type="subunit">
    <text evidence="2">Binds actin and the Arp2/3 complex.</text>
</comment>
<feature type="region of interest" description="Disordered" evidence="3">
    <location>
        <begin position="132"/>
        <end position="164"/>
    </location>
</feature>
<dbReference type="GO" id="GO:0034237">
    <property type="term" value="F:protein kinase A regulatory subunit binding"/>
    <property type="evidence" value="ECO:0007669"/>
    <property type="project" value="TreeGrafter"/>
</dbReference>
<reference evidence="5" key="1">
    <citation type="submission" date="2025-08" db="UniProtKB">
        <authorList>
            <consortium name="Ensembl"/>
        </authorList>
    </citation>
    <scope>IDENTIFICATION</scope>
</reference>
<comment type="function">
    <text evidence="2">Downstream effector molecule involved in the transmission of signals from tyrosine kinase receptors and small GTPases to the actin cytoskeleton. Promotes formation of actin filaments. Part of the WAVE complex that regulates lamellipodia formation. The WAVE complex regulates actin filament reorganization via its interaction with the Arp2/3 complex.</text>
</comment>
<organism evidence="5 6">
    <name type="scientific">Eptatretus burgeri</name>
    <name type="common">Inshore hagfish</name>
    <dbReference type="NCBI Taxonomy" id="7764"/>
    <lineage>
        <taxon>Eukaryota</taxon>
        <taxon>Metazoa</taxon>
        <taxon>Chordata</taxon>
        <taxon>Craniata</taxon>
        <taxon>Vertebrata</taxon>
        <taxon>Cyclostomata</taxon>
        <taxon>Myxini</taxon>
        <taxon>Myxiniformes</taxon>
        <taxon>Myxinidae</taxon>
        <taxon>Eptatretinae</taxon>
        <taxon>Eptatretus</taxon>
    </lineage>
</organism>
<dbReference type="GO" id="GO:0030027">
    <property type="term" value="C:lamellipodium"/>
    <property type="evidence" value="ECO:0007669"/>
    <property type="project" value="TreeGrafter"/>
</dbReference>
<dbReference type="PROSITE" id="PS51082">
    <property type="entry name" value="WH2"/>
    <property type="match status" value="1"/>
</dbReference>
<comment type="subcellular location">
    <subcellularLocation>
        <location evidence="2">Cytoplasm</location>
        <location evidence="2">Cytoskeleton</location>
    </subcellularLocation>
</comment>
<dbReference type="PANTHER" id="PTHR12902:SF1">
    <property type="entry name" value="WISKOTT-ALDRICH SYNDROME PROTEIN FAMILY MEMBER"/>
    <property type="match status" value="1"/>
</dbReference>
<feature type="compositionally biased region" description="Basic and acidic residues" evidence="3">
    <location>
        <begin position="176"/>
        <end position="185"/>
    </location>
</feature>
<dbReference type="GO" id="GO:0005856">
    <property type="term" value="C:cytoskeleton"/>
    <property type="evidence" value="ECO:0007669"/>
    <property type="project" value="UniProtKB-SubCell"/>
</dbReference>
<evidence type="ECO:0000256" key="1">
    <source>
        <dbReference type="ARBA" id="ARBA00006993"/>
    </source>
</evidence>
<dbReference type="PRINTS" id="PR01217">
    <property type="entry name" value="PRICHEXTENSN"/>
</dbReference>
<reference evidence="5" key="2">
    <citation type="submission" date="2025-09" db="UniProtKB">
        <authorList>
            <consortium name="Ensembl"/>
        </authorList>
    </citation>
    <scope>IDENTIFICATION</scope>
</reference>
<feature type="compositionally biased region" description="Pro residues" evidence="3">
    <location>
        <begin position="304"/>
        <end position="336"/>
    </location>
</feature>
<dbReference type="GeneTree" id="ENSGT00950000182962"/>
<dbReference type="InterPro" id="IPR003124">
    <property type="entry name" value="WH2_dom"/>
</dbReference>
<feature type="compositionally biased region" description="Low complexity" evidence="3">
    <location>
        <begin position="195"/>
        <end position="205"/>
    </location>
</feature>
<dbReference type="GO" id="GO:0031209">
    <property type="term" value="C:SCAR complex"/>
    <property type="evidence" value="ECO:0007669"/>
    <property type="project" value="TreeGrafter"/>
</dbReference>
<comment type="similarity">
    <text evidence="1 2">Belongs to the SCAR/WAVE family.</text>
</comment>
<name>A0A8C4R773_EPTBU</name>
<proteinExistence type="inferred from homology"/>
<accession>A0A8C4R773</accession>
<dbReference type="PANTHER" id="PTHR12902">
    <property type="entry name" value="WASP-1"/>
    <property type="match status" value="1"/>
</dbReference>
<keyword evidence="6" id="KW-1185">Reference proteome</keyword>
<evidence type="ECO:0000259" key="4">
    <source>
        <dbReference type="PROSITE" id="PS51082"/>
    </source>
</evidence>
<evidence type="ECO:0000256" key="3">
    <source>
        <dbReference type="SAM" id="MobiDB-lite"/>
    </source>
</evidence>
<dbReference type="GO" id="GO:2000601">
    <property type="term" value="P:positive regulation of Arp2/3 complex-mediated actin nucleation"/>
    <property type="evidence" value="ECO:0007669"/>
    <property type="project" value="TreeGrafter"/>
</dbReference>
<dbReference type="GO" id="GO:0030036">
    <property type="term" value="P:actin cytoskeleton organization"/>
    <property type="evidence" value="ECO:0007669"/>
    <property type="project" value="UniProtKB-UniRule"/>
</dbReference>
<feature type="domain" description="WH2" evidence="4">
    <location>
        <begin position="341"/>
        <end position="358"/>
    </location>
</feature>
<dbReference type="AlphaFoldDB" id="A0A8C4R773"/>
<evidence type="ECO:0000313" key="6">
    <source>
        <dbReference type="Proteomes" id="UP000694388"/>
    </source>
</evidence>
<feature type="region of interest" description="Disordered" evidence="3">
    <location>
        <begin position="176"/>
        <end position="345"/>
    </location>
</feature>
<sequence>MSSPGHHAEDLFASLACETDGLAQRMTELGRRVQQLQPEVSSLDHAVEEVCLHDITRRVAFRADPKQDQQVVSQQTMPAALVATFSRGDPPPFLRLLNPYRDDGKDCLSFYTNPSYFFDLWKENMLQDMEDVRKERRRQKKRSQASRLGRVVGHVRRPRNRKDEWEMKKKGVEFVSREEGQEKGNDVQNNWTQGLISSPMTIPSPLSSPLPCPPGHEPPPPPIPPPPVPEDQYDLPPPPAFIDYEENFPPPYPPPPPLTGIPFPPSGSPPPPPPPPLPGNLGFPIPPPPPPPPLSQSSSASAFPIPPPPPPPSLDSFPPVPAPEAPGPVSPQPAAPPLADGRSDLLMAIRQGFQLKKVEEANRGGQAEPANDVAAILARRIAVEFSDSESSSDAEEWSD</sequence>
<feature type="compositionally biased region" description="Basic residues" evidence="3">
    <location>
        <begin position="135"/>
        <end position="144"/>
    </location>
</feature>
<dbReference type="Gene3D" id="1.20.5.340">
    <property type="match status" value="1"/>
</dbReference>
<dbReference type="Gene3D" id="6.10.280.150">
    <property type="match status" value="2"/>
</dbReference>
<dbReference type="GO" id="GO:0003779">
    <property type="term" value="F:actin binding"/>
    <property type="evidence" value="ECO:0007669"/>
    <property type="project" value="UniProtKB-UniRule"/>
</dbReference>
<keyword evidence="2" id="KW-0963">Cytoplasm</keyword>
<feature type="compositionally biased region" description="Pro residues" evidence="3">
    <location>
        <begin position="206"/>
        <end position="240"/>
    </location>
</feature>
<evidence type="ECO:0000256" key="2">
    <source>
        <dbReference type="RuleBase" id="RU367034"/>
    </source>
</evidence>
<dbReference type="Proteomes" id="UP000694388">
    <property type="component" value="Unplaced"/>
</dbReference>
<protein>
    <recommendedName>
        <fullName evidence="2">Wiskott-Aldrich syndrome protein family member</fullName>
        <shortName evidence="2">WASP family protein member</shortName>
    </recommendedName>
</protein>